<reference evidence="3" key="1">
    <citation type="journal article" date="2010" name="J. Integr. Plant Biol.">
        <title>Insights into the bamboo genome: syntenic relationships to rice and sorghum.</title>
        <authorList>
            <person name="Gui Y.J."/>
            <person name="Zhou Y."/>
            <person name="Wang Y."/>
            <person name="Wang S."/>
            <person name="Wang S.Y."/>
            <person name="Hu Y."/>
            <person name="Bo S.P."/>
            <person name="Chen H."/>
            <person name="Zhou C.P."/>
            <person name="Ma N.X."/>
            <person name="Zhang T.Z."/>
            <person name="Fan L.J."/>
        </authorList>
    </citation>
    <scope>NUCLEOTIDE SEQUENCE</scope>
    <source>
        <tissue evidence="3">Shoot</tissue>
    </source>
</reference>
<accession>D3IVL7</accession>
<sequence length="211" mass="22844">MPATGIRIATSGGGTRVIGVDVPRRALEVPLTPEMAPLARAPLVTPHSSPSHYFSASVSAHPQTRVLLVWLLLLSSLSRLYLLLRQAEAPFPLLLFMFLQSLMFLSLLCSLCLLDRRTGTLLGTGPWRCDSQRLWELDWLHLPSAVSTSQSATTTTSALVASSTTSFAQWHHRLGHLCGSRLSSLVGRGVLGSVSGNTSLHCMGYKLGKQL</sequence>
<dbReference type="AlphaFoldDB" id="D3IVL7"/>
<evidence type="ECO:0000256" key="1">
    <source>
        <dbReference type="SAM" id="Phobius"/>
    </source>
</evidence>
<feature type="domain" description="GAG-pre-integrase" evidence="2">
    <location>
        <begin position="152"/>
        <end position="210"/>
    </location>
</feature>
<feature type="transmembrane region" description="Helical" evidence="1">
    <location>
        <begin position="90"/>
        <end position="114"/>
    </location>
</feature>
<dbReference type="InterPro" id="IPR025724">
    <property type="entry name" value="GAG-pre-integrase_dom"/>
</dbReference>
<evidence type="ECO:0000313" key="3">
    <source>
        <dbReference type="EMBL" id="ADB85357.1"/>
    </source>
</evidence>
<name>D3IVL7_PHYED</name>
<keyword evidence="1" id="KW-0812">Transmembrane</keyword>
<dbReference type="Pfam" id="PF13976">
    <property type="entry name" value="gag_pre-integrs"/>
    <property type="match status" value="1"/>
</dbReference>
<keyword evidence="1" id="KW-0472">Membrane</keyword>
<dbReference type="EMBL" id="GQ252864">
    <property type="protein sequence ID" value="ADB85357.1"/>
    <property type="molecule type" value="Genomic_DNA"/>
</dbReference>
<protein>
    <submittedName>
        <fullName evidence="3">Putative retrotransposon protein</fullName>
    </submittedName>
</protein>
<proteinExistence type="predicted"/>
<keyword evidence="1" id="KW-1133">Transmembrane helix</keyword>
<feature type="transmembrane region" description="Helical" evidence="1">
    <location>
        <begin position="66"/>
        <end position="84"/>
    </location>
</feature>
<organism evidence="3">
    <name type="scientific">Phyllostachys edulis</name>
    <name type="common">Tortoise shell bamboo</name>
    <name type="synonym">Bambusa edulis</name>
    <dbReference type="NCBI Taxonomy" id="38705"/>
    <lineage>
        <taxon>Eukaryota</taxon>
        <taxon>Viridiplantae</taxon>
        <taxon>Streptophyta</taxon>
        <taxon>Embryophyta</taxon>
        <taxon>Tracheophyta</taxon>
        <taxon>Spermatophyta</taxon>
        <taxon>Magnoliopsida</taxon>
        <taxon>Liliopsida</taxon>
        <taxon>Poales</taxon>
        <taxon>Poaceae</taxon>
        <taxon>BOP clade</taxon>
        <taxon>Bambusoideae</taxon>
        <taxon>Arundinarodae</taxon>
        <taxon>Arundinarieae</taxon>
        <taxon>Arundinariinae</taxon>
        <taxon>Phyllostachys</taxon>
    </lineage>
</organism>
<evidence type="ECO:0000259" key="2">
    <source>
        <dbReference type="Pfam" id="PF13976"/>
    </source>
</evidence>